<accession>A0ABT3ZL69</accession>
<dbReference type="InterPro" id="IPR009929">
    <property type="entry name" value="T3SS_YscO"/>
</dbReference>
<dbReference type="Pfam" id="PF07321">
    <property type="entry name" value="YscO"/>
    <property type="match status" value="1"/>
</dbReference>
<gene>
    <name evidence="2" type="ORF">OVY01_08555</name>
</gene>
<comment type="caution">
    <text evidence="2">The sequence shown here is derived from an EMBL/GenBank/DDBJ whole genome shotgun (WGS) entry which is preliminary data.</text>
</comment>
<dbReference type="EMBL" id="JAPMXC010000001">
    <property type="protein sequence ID" value="MCY0387283.1"/>
    <property type="molecule type" value="Genomic_DNA"/>
</dbReference>
<feature type="compositionally biased region" description="Basic and acidic residues" evidence="1">
    <location>
        <begin position="153"/>
        <end position="163"/>
    </location>
</feature>
<dbReference type="Gene3D" id="1.10.287.1700">
    <property type="match status" value="1"/>
</dbReference>
<name>A0ABT3ZL69_9BURK</name>
<evidence type="ECO:0000256" key="1">
    <source>
        <dbReference type="SAM" id="MobiDB-lite"/>
    </source>
</evidence>
<feature type="compositionally biased region" description="Basic and acidic residues" evidence="1">
    <location>
        <begin position="130"/>
        <end position="143"/>
    </location>
</feature>
<dbReference type="InterPro" id="IPR053716">
    <property type="entry name" value="Flag_assembly_chemotaxis_eff"/>
</dbReference>
<proteinExistence type="predicted"/>
<organism evidence="2 3">
    <name type="scientific">Robbsia betulipollinis</name>
    <dbReference type="NCBI Taxonomy" id="2981849"/>
    <lineage>
        <taxon>Bacteria</taxon>
        <taxon>Pseudomonadati</taxon>
        <taxon>Pseudomonadota</taxon>
        <taxon>Betaproteobacteria</taxon>
        <taxon>Burkholderiales</taxon>
        <taxon>Burkholderiaceae</taxon>
        <taxon>Robbsia</taxon>
    </lineage>
</organism>
<keyword evidence="3" id="KW-1185">Reference proteome</keyword>
<dbReference type="Proteomes" id="UP001082899">
    <property type="component" value="Unassembled WGS sequence"/>
</dbReference>
<reference evidence="2" key="1">
    <citation type="submission" date="2022-11" db="EMBL/GenBank/DDBJ databases">
        <title>Robbsia betulipollinis sp. nov., isolated from pollen of birch (Betula pendula).</title>
        <authorList>
            <person name="Shi H."/>
            <person name="Ambika Manirajan B."/>
            <person name="Ratering S."/>
            <person name="Geissler-Plaum R."/>
            <person name="Schnell S."/>
        </authorList>
    </citation>
    <scope>NUCLEOTIDE SEQUENCE</scope>
    <source>
        <strain evidence="2">Bb-Pol-6</strain>
    </source>
</reference>
<feature type="region of interest" description="Disordered" evidence="1">
    <location>
        <begin position="130"/>
        <end position="169"/>
    </location>
</feature>
<dbReference type="RefSeq" id="WP_267847037.1">
    <property type="nucleotide sequence ID" value="NZ_JAPMXC010000001.1"/>
</dbReference>
<sequence length="169" mass="19421">MSIVDDVLRIKQFREAQAELALRRQRLRVVQANAARDAARDERDVHRAFAAEEEVRLFGDLLGRLVQVRSIENVRSRVGALAGEDMRLDGELSGAEGVLDEARGVLEQCRLAQRQAEQRRETFTELVRRHTGAARREAERREEGELEEMGLLAREREQARYEPQDDEIS</sequence>
<evidence type="ECO:0000313" key="2">
    <source>
        <dbReference type="EMBL" id="MCY0387283.1"/>
    </source>
</evidence>
<evidence type="ECO:0000313" key="3">
    <source>
        <dbReference type="Proteomes" id="UP001082899"/>
    </source>
</evidence>
<protein>
    <submittedName>
        <fullName evidence="2">YscO family type III secretion system apparatus protein</fullName>
    </submittedName>
</protein>